<dbReference type="InterPro" id="IPR023027">
    <property type="entry name" value="Mannitol_DH_CS"/>
</dbReference>
<evidence type="ECO:0000256" key="4">
    <source>
        <dbReference type="ARBA" id="ARBA00023002"/>
    </source>
</evidence>
<dbReference type="InterPro" id="IPR000669">
    <property type="entry name" value="Mannitol_DH"/>
</dbReference>
<comment type="caution">
    <text evidence="10">The sequence shown here is derived from an EMBL/GenBank/DDBJ whole genome shotgun (WGS) entry which is preliminary data.</text>
</comment>
<evidence type="ECO:0000259" key="9">
    <source>
        <dbReference type="Pfam" id="PF08125"/>
    </source>
</evidence>
<dbReference type="Gene3D" id="1.10.1040.10">
    <property type="entry name" value="N-(1-d-carboxylethyl)-l-norvaline Dehydrogenase, domain 2"/>
    <property type="match status" value="1"/>
</dbReference>
<dbReference type="InterPro" id="IPR013131">
    <property type="entry name" value="Mannitol_DH_N"/>
</dbReference>
<keyword evidence="5" id="KW-0520">NAD</keyword>
<dbReference type="Gene3D" id="3.40.50.720">
    <property type="entry name" value="NAD(P)-binding Rossmann-like Domain"/>
    <property type="match status" value="1"/>
</dbReference>
<comment type="catalytic activity">
    <reaction evidence="6">
        <text>D-mannitol 1-phosphate + NAD(+) = beta-D-fructose 6-phosphate + NADH + H(+)</text>
        <dbReference type="Rhea" id="RHEA:19661"/>
        <dbReference type="ChEBI" id="CHEBI:15378"/>
        <dbReference type="ChEBI" id="CHEBI:57540"/>
        <dbReference type="ChEBI" id="CHEBI:57634"/>
        <dbReference type="ChEBI" id="CHEBI:57945"/>
        <dbReference type="ChEBI" id="CHEBI:61381"/>
        <dbReference type="EC" id="1.1.1.17"/>
    </reaction>
</comment>
<feature type="domain" description="Mannitol dehydrogenase C-terminal" evidence="9">
    <location>
        <begin position="345"/>
        <end position="540"/>
    </location>
</feature>
<accession>A0A849A275</accession>
<dbReference type="InterPro" id="IPR036291">
    <property type="entry name" value="NAD(P)-bd_dom_sf"/>
</dbReference>
<evidence type="ECO:0000256" key="6">
    <source>
        <dbReference type="ARBA" id="ARBA00048615"/>
    </source>
</evidence>
<dbReference type="Pfam" id="PF01232">
    <property type="entry name" value="Mannitol_dh"/>
    <property type="match status" value="1"/>
</dbReference>
<dbReference type="Pfam" id="PF08125">
    <property type="entry name" value="Mannitol_dh_C"/>
    <property type="match status" value="1"/>
</dbReference>
<evidence type="ECO:0000256" key="3">
    <source>
        <dbReference type="ARBA" id="ARBA00016219"/>
    </source>
</evidence>
<keyword evidence="4" id="KW-0560">Oxidoreductase</keyword>
<evidence type="ECO:0000259" key="8">
    <source>
        <dbReference type="Pfam" id="PF01232"/>
    </source>
</evidence>
<dbReference type="PANTHER" id="PTHR43362:SF1">
    <property type="entry name" value="MANNITOL DEHYDROGENASE 2-RELATED"/>
    <property type="match status" value="1"/>
</dbReference>
<dbReference type="Proteomes" id="UP000562984">
    <property type="component" value="Unassembled WGS sequence"/>
</dbReference>
<dbReference type="InterPro" id="IPR013328">
    <property type="entry name" value="6PGD_dom2"/>
</dbReference>
<comment type="similarity">
    <text evidence="1">Belongs to the mannitol dehydrogenase family.</text>
</comment>
<evidence type="ECO:0000313" key="10">
    <source>
        <dbReference type="EMBL" id="NNG35144.1"/>
    </source>
</evidence>
<evidence type="ECO:0000256" key="1">
    <source>
        <dbReference type="ARBA" id="ARBA00006541"/>
    </source>
</evidence>
<reference evidence="10 11" key="1">
    <citation type="submission" date="2020-05" db="EMBL/GenBank/DDBJ databases">
        <title>Nakamurella sp. DB0629 isolated from air conditioner.</title>
        <authorList>
            <person name="Kim D.H."/>
            <person name="Kim D.-U."/>
        </authorList>
    </citation>
    <scope>NUCLEOTIDE SEQUENCE [LARGE SCALE GENOMIC DNA]</scope>
    <source>
        <strain evidence="10 11">DB0629</strain>
    </source>
</reference>
<dbReference type="SUPFAM" id="SSF51735">
    <property type="entry name" value="NAD(P)-binding Rossmann-fold domains"/>
    <property type="match status" value="1"/>
</dbReference>
<organism evidence="10 11">
    <name type="scientific">Nakamurella aerolata</name>
    <dbReference type="NCBI Taxonomy" id="1656892"/>
    <lineage>
        <taxon>Bacteria</taxon>
        <taxon>Bacillati</taxon>
        <taxon>Actinomycetota</taxon>
        <taxon>Actinomycetes</taxon>
        <taxon>Nakamurellales</taxon>
        <taxon>Nakamurellaceae</taxon>
        <taxon>Nakamurella</taxon>
    </lineage>
</organism>
<gene>
    <name evidence="10" type="ORF">HKD39_05350</name>
</gene>
<feature type="compositionally biased region" description="Low complexity" evidence="7">
    <location>
        <begin position="11"/>
        <end position="29"/>
    </location>
</feature>
<dbReference type="GO" id="GO:0008926">
    <property type="term" value="F:mannitol-1-phosphate 5-dehydrogenase activity"/>
    <property type="evidence" value="ECO:0007669"/>
    <property type="project" value="UniProtKB-EC"/>
</dbReference>
<dbReference type="AlphaFoldDB" id="A0A849A275"/>
<protein>
    <recommendedName>
        <fullName evidence="3">Mannitol-1-phosphate 5-dehydrogenase</fullName>
        <ecNumber evidence="2">1.1.1.17</ecNumber>
    </recommendedName>
</protein>
<dbReference type="EMBL" id="JABEND010000002">
    <property type="protein sequence ID" value="NNG35144.1"/>
    <property type="molecule type" value="Genomic_DNA"/>
</dbReference>
<feature type="compositionally biased region" description="Polar residues" evidence="7">
    <location>
        <begin position="1"/>
        <end position="10"/>
    </location>
</feature>
<evidence type="ECO:0000256" key="7">
    <source>
        <dbReference type="SAM" id="MobiDB-lite"/>
    </source>
</evidence>
<dbReference type="GO" id="GO:0019594">
    <property type="term" value="P:mannitol metabolic process"/>
    <property type="evidence" value="ECO:0007669"/>
    <property type="project" value="InterPro"/>
</dbReference>
<dbReference type="PANTHER" id="PTHR43362">
    <property type="entry name" value="MANNITOL DEHYDROGENASE DSF1-RELATED"/>
    <property type="match status" value="1"/>
</dbReference>
<feature type="domain" description="Mannitol dehydrogenase N-terminal" evidence="8">
    <location>
        <begin position="74"/>
        <end position="327"/>
    </location>
</feature>
<dbReference type="PROSITE" id="PS00974">
    <property type="entry name" value="MANNITOL_DHGENASE"/>
    <property type="match status" value="1"/>
</dbReference>
<dbReference type="InterPro" id="IPR008927">
    <property type="entry name" value="6-PGluconate_DH-like_C_sf"/>
</dbReference>
<dbReference type="EC" id="1.1.1.17" evidence="2"/>
<sequence length="565" mass="61367">MTDSTSQNKLTFQSEQTSHTSQSEQTPESDPTSVSEHPTEPRPSAPVPLRGDRLADLPPGVDRPEYDRAAVTAGIVHFGVGGFHRAHQAMYTDVLLASDDAQVAGAAAGWGICGVGVMPSDAAMRDVMRAQDGLYTLVTKAPDGALHARVIGSIVDYRYAPDDPQAVIAKLADPAVRIVSLTVTEGGYSLNQLTGEFDPSPADIQADLNADALPRTTFGLITAGLRLRRERGVPPFTVLSCDNLQGNGDLARKAFTSFATLLDPELGQWMRQQVHFPNCMVDRITPATTDADRQLVAERFGIDDGWPVVCEPFTQWVLQDDFAVAEPDAPSRPQWELTGAQIVDDVEPYELMKLRLLNASHQGIAYFGHLAGYRLVHEAATDPDLAAFLLSYMVNEASPTLAPVPGVDLDAYRKELIERFGNPGVRDTVARLAAESSDRIPKWLVPVISENIAAGRDVTLSAAICASWARYAEGVDEQGKPIDVVDRYADERRAAAAGQLRRQDGTVADPLAFVRNRDFFGDLADQPEFTEPYLAALESLHRNGSKATYAALARHYAHRCAAPQL</sequence>
<keyword evidence="11" id="KW-1185">Reference proteome</keyword>
<proteinExistence type="inferred from homology"/>
<dbReference type="SUPFAM" id="SSF48179">
    <property type="entry name" value="6-phosphogluconate dehydrogenase C-terminal domain-like"/>
    <property type="match status" value="1"/>
</dbReference>
<dbReference type="InterPro" id="IPR013118">
    <property type="entry name" value="Mannitol_DH_C"/>
</dbReference>
<name>A0A849A275_9ACTN</name>
<feature type="region of interest" description="Disordered" evidence="7">
    <location>
        <begin position="1"/>
        <end position="62"/>
    </location>
</feature>
<dbReference type="PRINTS" id="PR00084">
    <property type="entry name" value="MTLDHDRGNASE"/>
</dbReference>
<evidence type="ECO:0000256" key="2">
    <source>
        <dbReference type="ARBA" id="ARBA00012939"/>
    </source>
</evidence>
<dbReference type="InterPro" id="IPR050988">
    <property type="entry name" value="Mannitol_DH/Oxidoreductase"/>
</dbReference>
<evidence type="ECO:0000256" key="5">
    <source>
        <dbReference type="ARBA" id="ARBA00023027"/>
    </source>
</evidence>
<evidence type="ECO:0000313" key="11">
    <source>
        <dbReference type="Proteomes" id="UP000562984"/>
    </source>
</evidence>